<accession>A0A2U9IQ93</accession>
<dbReference type="InterPro" id="IPR002878">
    <property type="entry name" value="ChsH2_C"/>
</dbReference>
<dbReference type="Gene3D" id="6.10.30.10">
    <property type="match status" value="1"/>
</dbReference>
<evidence type="ECO:0000313" key="3">
    <source>
        <dbReference type="EMBL" id="AWR98163.1"/>
    </source>
</evidence>
<dbReference type="InterPro" id="IPR012340">
    <property type="entry name" value="NA-bd_OB-fold"/>
</dbReference>
<dbReference type="InterPro" id="IPR052513">
    <property type="entry name" value="Thioester_dehydratase-like"/>
</dbReference>
<dbReference type="PANTHER" id="PTHR34075:SF6">
    <property type="entry name" value="DNA-BINDING PROTEIN"/>
    <property type="match status" value="1"/>
</dbReference>
<dbReference type="Pfam" id="PF12172">
    <property type="entry name" value="zf-ChsH2"/>
    <property type="match status" value="1"/>
</dbReference>
<dbReference type="PANTHER" id="PTHR34075">
    <property type="entry name" value="BLR3430 PROTEIN"/>
    <property type="match status" value="1"/>
</dbReference>
<dbReference type="SUPFAM" id="SSF50249">
    <property type="entry name" value="Nucleic acid-binding proteins"/>
    <property type="match status" value="1"/>
</dbReference>
<dbReference type="EMBL" id="CP029288">
    <property type="protein sequence ID" value="AWR98163.1"/>
    <property type="molecule type" value="Genomic_DNA"/>
</dbReference>
<dbReference type="GO" id="GO:0003677">
    <property type="term" value="F:DNA binding"/>
    <property type="evidence" value="ECO:0007669"/>
    <property type="project" value="UniProtKB-KW"/>
</dbReference>
<dbReference type="AlphaFoldDB" id="A0A2U9IQ93"/>
<name>A0A2U9IQ93_9CREN</name>
<dbReference type="Proteomes" id="UP000248410">
    <property type="component" value="Chromosome"/>
</dbReference>
<organism evidence="3 4">
    <name type="scientific">Acidianus sulfidivorans JP7</name>
    <dbReference type="NCBI Taxonomy" id="619593"/>
    <lineage>
        <taxon>Archaea</taxon>
        <taxon>Thermoproteota</taxon>
        <taxon>Thermoprotei</taxon>
        <taxon>Sulfolobales</taxon>
        <taxon>Sulfolobaceae</taxon>
        <taxon>Acidianus</taxon>
    </lineage>
</organism>
<evidence type="ECO:0000313" key="4">
    <source>
        <dbReference type="Proteomes" id="UP000248410"/>
    </source>
</evidence>
<evidence type="ECO:0000259" key="1">
    <source>
        <dbReference type="Pfam" id="PF01796"/>
    </source>
</evidence>
<evidence type="ECO:0000259" key="2">
    <source>
        <dbReference type="Pfam" id="PF12172"/>
    </source>
</evidence>
<feature type="domain" description="ChsH2 C-terminal OB-fold" evidence="1">
    <location>
        <begin position="59"/>
        <end position="119"/>
    </location>
</feature>
<keyword evidence="4" id="KW-1185">Reference proteome</keyword>
<protein>
    <submittedName>
        <fullName evidence="3">DNA-binding protein</fullName>
    </submittedName>
</protein>
<dbReference type="Pfam" id="PF01796">
    <property type="entry name" value="OB_ChsH2_C"/>
    <property type="match status" value="1"/>
</dbReference>
<proteinExistence type="predicted"/>
<feature type="domain" description="ChsH2 rubredoxin-like zinc ribbon" evidence="2">
    <location>
        <begin position="22"/>
        <end position="58"/>
    </location>
</feature>
<dbReference type="KEGG" id="asul:DFR86_00580"/>
<dbReference type="InterPro" id="IPR022002">
    <property type="entry name" value="ChsH2_Znr"/>
</dbReference>
<dbReference type="OrthoDB" id="9573at2157"/>
<gene>
    <name evidence="3" type="ORF">DFR86_00580</name>
</gene>
<reference evidence="3 4" key="1">
    <citation type="submission" date="2018-05" db="EMBL/GenBank/DDBJ databases">
        <title>Complete Genome Sequences of Extremely Thermoacidophilic, Metal-Mobilizing Type-Strain Members of the Archaeal Family Sulfolobaceae: Acidianus brierleyi DSM-1651T, Acidianus sulfidivorans DSM-18786T, Metallosphaera hakonensis DSM-7519T, and Metallosphaera prunae DSM-10039T.</title>
        <authorList>
            <person name="Counts J.A."/>
            <person name="Kelly R.M."/>
        </authorList>
    </citation>
    <scope>NUCLEOTIDE SEQUENCE [LARGE SCALE GENOMIC DNA]</scope>
    <source>
        <strain evidence="3 4">JP7</strain>
    </source>
</reference>
<dbReference type="RefSeq" id="WP_110381039.1">
    <property type="nucleotide sequence ID" value="NZ_CP029288.2"/>
</dbReference>
<sequence length="132" mass="15359">MKLEGIPLIMNYKLPNIYKEFWDGLKNGEILATKCKKCGRIYFPPQKDCTNCMTTNLEWVKLSKEGNIMTFSIVKQKPQGYENFEDYVIAIVRNSDNVDLMCWLISKNPKVNEKVKITTDGKRILCEEIKND</sequence>
<keyword evidence="3" id="KW-0238">DNA-binding</keyword>
<dbReference type="GeneID" id="36836419"/>